<name>A0A0F7VHW3_PENBI</name>
<dbReference type="EMBL" id="CDHK01000004">
    <property type="protein sequence ID" value="CEO60640.1"/>
    <property type="molecule type" value="Genomic_DNA"/>
</dbReference>
<dbReference type="Proteomes" id="UP000042958">
    <property type="component" value="Unassembled WGS sequence"/>
</dbReference>
<proteinExistence type="predicted"/>
<dbReference type="PANTHER" id="PTHR12652:SF50">
    <property type="entry name" value="PEROXIN 11"/>
    <property type="match status" value="1"/>
</dbReference>
<dbReference type="OrthoDB" id="411017at2759"/>
<reference evidence="6" key="4">
    <citation type="submission" date="2015-09" db="EMBL/GenBank/DDBJ databases">
        <authorList>
            <person name="Jackson K.R."/>
            <person name="Lunt B.L."/>
            <person name="Fisher J.N.B."/>
            <person name="Gardner A.V."/>
            <person name="Bailey M.E."/>
            <person name="Deus L.M."/>
            <person name="Earl A.S."/>
            <person name="Gibby P.D."/>
            <person name="Hartmann K.A."/>
            <person name="Liu J.E."/>
            <person name="Manci A.M."/>
            <person name="Nielsen D.A."/>
            <person name="Solomon M.B."/>
            <person name="Breakwell D.P."/>
            <person name="Burnett S.H."/>
            <person name="Grose J.H."/>
        </authorList>
    </citation>
    <scope>NUCLEOTIDE SEQUENCE [LARGE SCALE GENOMIC DNA]</scope>
    <source>
        <strain evidence="6">LaBioMMi 136</strain>
    </source>
</reference>
<dbReference type="GO" id="GO:0005778">
    <property type="term" value="C:peroxisomal membrane"/>
    <property type="evidence" value="ECO:0007669"/>
    <property type="project" value="UniProtKB-SubCell"/>
</dbReference>
<dbReference type="AlphaFoldDB" id="A0A0F7VHW3"/>
<evidence type="ECO:0000313" key="8">
    <source>
        <dbReference type="Proteomes" id="UP000190744"/>
    </source>
</evidence>
<comment type="subcellular location">
    <subcellularLocation>
        <location evidence="4">Peroxisome membrane</location>
    </subcellularLocation>
</comment>
<reference evidence="8" key="3">
    <citation type="submission" date="2015-09" db="EMBL/GenBank/DDBJ databases">
        <authorList>
            <person name="Fill T.P."/>
            <person name="Baretta J.F."/>
            <person name="de Almeida L.G."/>
            <person name="Rocha M."/>
            <person name="de Souza D.H."/>
            <person name="Malavazi I."/>
            <person name="Cerdeira L.T."/>
            <person name="Hong H."/>
            <person name="Samborskyy M."/>
            <person name="de Vasconcelos A.T."/>
            <person name="Leadlay P."/>
            <person name="Rodrigues-Filho E."/>
        </authorList>
    </citation>
    <scope>NUCLEOTIDE SEQUENCE [LARGE SCALE GENOMIC DNA]</scope>
    <source>
        <strain evidence="8">LaBioMMi 136</strain>
    </source>
</reference>
<dbReference type="InterPro" id="IPR008733">
    <property type="entry name" value="PEX11"/>
</dbReference>
<dbReference type="EMBL" id="LJBN01000170">
    <property type="protein sequence ID" value="OOQ85191.1"/>
    <property type="molecule type" value="Genomic_DNA"/>
</dbReference>
<evidence type="ECO:0000313" key="5">
    <source>
        <dbReference type="EMBL" id="CEO60640.1"/>
    </source>
</evidence>
<gene>
    <name evidence="6" type="ORF">PEBR_26690</name>
    <name evidence="5" type="ORF">PMG11_05252</name>
</gene>
<dbReference type="PANTHER" id="PTHR12652">
    <property type="entry name" value="PEROXISOMAL BIOGENESIS FACTOR 11"/>
    <property type="match status" value="1"/>
</dbReference>
<reference evidence="5" key="1">
    <citation type="submission" date="2014-11" db="EMBL/GenBank/DDBJ databases">
        <authorList>
            <person name="Zhu J."/>
            <person name="Qi W."/>
            <person name="Song R."/>
        </authorList>
    </citation>
    <scope>NUCLEOTIDE SEQUENCE [LARGE SCALE GENOMIC DNA]</scope>
</reference>
<accession>A0A0F7VHW3</accession>
<keyword evidence="2" id="KW-0472">Membrane</keyword>
<keyword evidence="1" id="KW-0962">Peroxisome biogenesis</keyword>
<keyword evidence="3" id="KW-0576">Peroxisome</keyword>
<evidence type="ECO:0000256" key="3">
    <source>
        <dbReference type="ARBA" id="ARBA00023140"/>
    </source>
</evidence>
<keyword evidence="7" id="KW-1185">Reference proteome</keyword>
<dbReference type="GO" id="GO:0016559">
    <property type="term" value="P:peroxisome fission"/>
    <property type="evidence" value="ECO:0007669"/>
    <property type="project" value="InterPro"/>
</dbReference>
<dbReference type="STRING" id="104259.A0A0F7VHW3"/>
<organism evidence="5 7">
    <name type="scientific">Penicillium brasilianum</name>
    <dbReference type="NCBI Taxonomy" id="104259"/>
    <lineage>
        <taxon>Eukaryota</taxon>
        <taxon>Fungi</taxon>
        <taxon>Dikarya</taxon>
        <taxon>Ascomycota</taxon>
        <taxon>Pezizomycotina</taxon>
        <taxon>Eurotiomycetes</taxon>
        <taxon>Eurotiomycetidae</taxon>
        <taxon>Eurotiales</taxon>
        <taxon>Aspergillaceae</taxon>
        <taxon>Penicillium</taxon>
    </lineage>
</organism>
<evidence type="ECO:0000313" key="6">
    <source>
        <dbReference type="EMBL" id="OOQ85191.1"/>
    </source>
</evidence>
<dbReference type="Proteomes" id="UP000190744">
    <property type="component" value="Unassembled WGS sequence"/>
</dbReference>
<evidence type="ECO:0000256" key="2">
    <source>
        <dbReference type="ARBA" id="ARBA00023136"/>
    </source>
</evidence>
<sequence>MVADALVYHPALAHWLRFVATTVGRDKLLRTIQYFSRFYAWYLYRTNKPQSAIDPYNAVKKQFGTTRKILRIGKFAEHLKAASVALDNKAPVDPVLRYLAVGRQLGYAGYLSLDMVTVVDAIGYRKLASVKRLQESAYRSWAAGLACSVVAGLYTLFRLQEQEKTVDRKEGEGVVEAKKIEKERAAARIQLISDLCDLTVPASALGFAQLDDGLVGLAGTVSSLIGVWSQWRKTA</sequence>
<protein>
    <submittedName>
        <fullName evidence="5">Putative Microbody membrane protein</fullName>
    </submittedName>
    <submittedName>
        <fullName evidence="6">Putative peroxisomal biogenesis factor (PEX11)</fullName>
    </submittedName>
</protein>
<evidence type="ECO:0000256" key="4">
    <source>
        <dbReference type="ARBA" id="ARBA00046271"/>
    </source>
</evidence>
<evidence type="ECO:0000256" key="1">
    <source>
        <dbReference type="ARBA" id="ARBA00022593"/>
    </source>
</evidence>
<dbReference type="Pfam" id="PF05648">
    <property type="entry name" value="PEX11"/>
    <property type="match status" value="1"/>
</dbReference>
<reference evidence="7" key="2">
    <citation type="journal article" date="2015" name="Genome Announc.">
        <title>Draft genome sequence of the fungus Penicillium brasilianum MG11.</title>
        <authorList>
            <person name="Horn F."/>
            <person name="Linde J."/>
            <person name="Mattern D.J."/>
            <person name="Walther G."/>
            <person name="Guthke R."/>
            <person name="Brakhage A.A."/>
            <person name="Valiante V."/>
        </authorList>
    </citation>
    <scope>NUCLEOTIDE SEQUENCE [LARGE SCALE GENOMIC DNA]</scope>
    <source>
        <strain evidence="7">MG11</strain>
    </source>
</reference>
<evidence type="ECO:0000313" key="7">
    <source>
        <dbReference type="Proteomes" id="UP000042958"/>
    </source>
</evidence>